<keyword evidence="3" id="KW-1185">Reference proteome</keyword>
<name>C0MQF4_9CAUD</name>
<proteinExistence type="predicted"/>
<dbReference type="RefSeq" id="YP_002727850.1">
    <property type="nucleotide sequence ID" value="NC_012418.1"/>
</dbReference>
<evidence type="ECO:0000313" key="2">
    <source>
        <dbReference type="EMBL" id="CAX63148.1"/>
    </source>
</evidence>
<sequence length="84" mass="9450">MATMKSKGPRIMSPTVEGSRTGKGKAHPVTFTSQQIEWLEQTFPEHQISPGTTMEDIQFQAGRRDVVRAIRLRRRDAIAVELKG</sequence>
<evidence type="ECO:0000256" key="1">
    <source>
        <dbReference type="SAM" id="MobiDB-lite"/>
    </source>
</evidence>
<evidence type="ECO:0000313" key="3">
    <source>
        <dbReference type="Proteomes" id="UP000001370"/>
    </source>
</evidence>
<accession>C0MQF4</accession>
<reference evidence="2 3" key="1">
    <citation type="journal article" date="1985" name="Mol. Gen. Genet.">
        <title>DNA homology and adsorption specificity of Pseudomonas aeruginosa virulent bacteriophages.</title>
        <authorList>
            <person name="Kulakov L.A."/>
            <person name="Ksenzenko V.N."/>
            <person name="Kochetkov V.V."/>
            <person name="Mazepa V.N."/>
            <person name="Boronin A.M."/>
        </authorList>
    </citation>
    <scope>NUCLEOTIDE SEQUENCE [LARGE SCALE GENOMIC DNA]</scope>
</reference>
<dbReference type="EMBL" id="FN263372">
    <property type="protein sequence ID" value="CAX63148.1"/>
    <property type="molecule type" value="Genomic_DNA"/>
</dbReference>
<organism evidence="2 3">
    <name type="scientific">Pseudomonas phage phikF77</name>
    <dbReference type="NCBI Taxonomy" id="627480"/>
    <lineage>
        <taxon>Viruses</taxon>
        <taxon>Duplodnaviria</taxon>
        <taxon>Heunggongvirae</taxon>
        <taxon>Uroviricota</taxon>
        <taxon>Caudoviricetes</taxon>
        <taxon>Autographivirales</taxon>
        <taxon>Autoscriptoviridae</taxon>
        <taxon>Krylovirinae</taxon>
        <taxon>Phikmvvirus</taxon>
        <taxon>Phikmvvirus kF77</taxon>
    </lineage>
</organism>
<dbReference type="KEGG" id="vg:7670388"/>
<dbReference type="GeneID" id="7670388"/>
<dbReference type="Proteomes" id="UP000001370">
    <property type="component" value="Segment"/>
</dbReference>
<feature type="region of interest" description="Disordered" evidence="1">
    <location>
        <begin position="1"/>
        <end position="27"/>
    </location>
</feature>
<protein>
    <submittedName>
        <fullName evidence="2">Uncharacterized protein</fullName>
    </submittedName>
</protein>
<dbReference type="OrthoDB" id="23942at10239"/>